<dbReference type="SUPFAM" id="SSF52047">
    <property type="entry name" value="RNI-like"/>
    <property type="match status" value="1"/>
</dbReference>
<reference evidence="2 3" key="1">
    <citation type="submission" date="2019-03" db="EMBL/GenBank/DDBJ databases">
        <title>Rhodosporidium diobovatum UCD-FST 08-225 genome sequencing, assembly, and annotation.</title>
        <authorList>
            <person name="Fakankun I.U."/>
            <person name="Fristensky B."/>
            <person name="Levin D.B."/>
        </authorList>
    </citation>
    <scope>NUCLEOTIDE SEQUENCE [LARGE SCALE GENOMIC DNA]</scope>
    <source>
        <strain evidence="2 3">UCD-FST 08-225</strain>
    </source>
</reference>
<dbReference type="EMBL" id="SOZI01000003">
    <property type="protein sequence ID" value="TNY24376.1"/>
    <property type="molecule type" value="Genomic_DNA"/>
</dbReference>
<evidence type="ECO:0000256" key="1">
    <source>
        <dbReference type="SAM" id="MobiDB-lite"/>
    </source>
</evidence>
<organism evidence="2 3">
    <name type="scientific">Rhodotorula diobovata</name>
    <dbReference type="NCBI Taxonomy" id="5288"/>
    <lineage>
        <taxon>Eukaryota</taxon>
        <taxon>Fungi</taxon>
        <taxon>Dikarya</taxon>
        <taxon>Basidiomycota</taxon>
        <taxon>Pucciniomycotina</taxon>
        <taxon>Microbotryomycetes</taxon>
        <taxon>Sporidiobolales</taxon>
        <taxon>Sporidiobolaceae</taxon>
        <taxon>Rhodotorula</taxon>
    </lineage>
</organism>
<dbReference type="AlphaFoldDB" id="A0A5C5G7C0"/>
<feature type="compositionally biased region" description="Basic residues" evidence="1">
    <location>
        <begin position="772"/>
        <end position="784"/>
    </location>
</feature>
<dbReference type="OrthoDB" id="2530264at2759"/>
<gene>
    <name evidence="2" type="ORF">DMC30DRAFT_165224</name>
</gene>
<evidence type="ECO:0000313" key="3">
    <source>
        <dbReference type="Proteomes" id="UP000311382"/>
    </source>
</evidence>
<comment type="caution">
    <text evidence="2">The sequence shown here is derived from an EMBL/GenBank/DDBJ whole genome shotgun (WGS) entry which is preliminary data.</text>
</comment>
<feature type="region of interest" description="Disordered" evidence="1">
    <location>
        <begin position="1"/>
        <end position="28"/>
    </location>
</feature>
<keyword evidence="3" id="KW-1185">Reference proteome</keyword>
<evidence type="ECO:0000313" key="2">
    <source>
        <dbReference type="EMBL" id="TNY24376.1"/>
    </source>
</evidence>
<feature type="region of interest" description="Disordered" evidence="1">
    <location>
        <begin position="46"/>
        <end position="183"/>
    </location>
</feature>
<sequence>MEGRGERGDGSTYASEREALGHGQRSDDHLIRRNFVDVPRFATSTQLSLSGCSGSQRPATQTSSHVMAKRRTTAKARRKGAVKPTLRPEAAETTRRVAPTVSLPGSTGSANMIEPRGRKRPRTASSDSDSGNEHYDTAPCTTPDAGSSSSFVDALSAPPLPTSPTLSGGDPLSSLPRRRHPRLRPTSLADLPLDILERIGELLLPVVAPVNAHGERTGSRSWVGPATDVVSLSSTCRAAWVAARPLVDRVFGADGLTKGMAYSDEQLHARLEAIALDDDELRTSPSTPASSIRHCYVVLPMHMQDAWYYRRDHKSRLTGQLFVDKLAGMTRLESLAIVYGREEHVTLRSPYQVATLPAEVLIAFTKHPTLRELYLCGIELTAWLSAGAVLREAPKLPPQLRTLTLNTCHDSALLLVTLAPFATQVRVHRDFAAAPDVEVDGFWDQDVWRRVEEVEIVGMSGMQGRPLLDHWRSELELLRTITPAPFIPLRSLRLCEPYSLSYVRSTLLPAIAHLPQLRSFTIYVWNSRSFGPALLGEIHDALPELEELGVAVDSAALTWWRGTLKSYAAEVSRFEHLRTFTWNYSPYADLDFAAVKHFTLPLATRKLLPSLPTLRALRWFGHETHLRPLDDSSDDDDAREWAWSDDPAVRPVTLEWMRRALEVPAPARRRGAHDLSSSAGSTDAPEDLARLVFDDGDSDSDESSDCAFLPSTYHHGRGAAVSAASAAIAANLRAGKRGAKKKRRGSVRELLVAAQAEGDGAGSVRGGDKGKGQGRGKGKGKGKKRVRFVLMWSEDERGRWRTGEEAW</sequence>
<name>A0A5C5G7C0_9BASI</name>
<feature type="region of interest" description="Disordered" evidence="1">
    <location>
        <begin position="667"/>
        <end position="687"/>
    </location>
</feature>
<dbReference type="Proteomes" id="UP000311382">
    <property type="component" value="Unassembled WGS sequence"/>
</dbReference>
<accession>A0A5C5G7C0</accession>
<feature type="region of interest" description="Disordered" evidence="1">
    <location>
        <begin position="756"/>
        <end position="784"/>
    </location>
</feature>
<proteinExistence type="predicted"/>
<protein>
    <submittedName>
        <fullName evidence="2">Uncharacterized protein</fullName>
    </submittedName>
</protein>
<feature type="compositionally biased region" description="Polar residues" evidence="1">
    <location>
        <begin position="46"/>
        <end position="65"/>
    </location>
</feature>
<feature type="compositionally biased region" description="Low complexity" evidence="1">
    <location>
        <begin position="163"/>
        <end position="175"/>
    </location>
</feature>
<feature type="compositionally biased region" description="Basic residues" evidence="1">
    <location>
        <begin position="67"/>
        <end position="81"/>
    </location>
</feature>